<dbReference type="PIRSF" id="PIRSF003107">
    <property type="entry name" value="PhoU"/>
    <property type="match status" value="1"/>
</dbReference>
<gene>
    <name evidence="3" type="primary">phoU</name>
    <name evidence="3" type="ORF">ACFO0N_05125</name>
</gene>
<dbReference type="Proteomes" id="UP001595921">
    <property type="component" value="Unassembled WGS sequence"/>
</dbReference>
<dbReference type="NCBIfam" id="TIGR02135">
    <property type="entry name" value="phoU_full"/>
    <property type="match status" value="1"/>
</dbReference>
<keyword evidence="1" id="KW-0813">Transport</keyword>
<evidence type="ECO:0000259" key="2">
    <source>
        <dbReference type="Pfam" id="PF01895"/>
    </source>
</evidence>
<dbReference type="InterPro" id="IPR038078">
    <property type="entry name" value="PhoU-like_sf"/>
</dbReference>
<keyword evidence="1" id="KW-0592">Phosphate transport</keyword>
<accession>A0ABD5P8Y4</accession>
<dbReference type="RefSeq" id="WP_267622371.1">
    <property type="nucleotide sequence ID" value="NZ_JAODIW010000006.1"/>
</dbReference>
<dbReference type="PANTHER" id="PTHR42930:SF3">
    <property type="entry name" value="PHOSPHATE-SPECIFIC TRANSPORT SYSTEM ACCESSORY PROTEIN PHOU"/>
    <property type="match status" value="1"/>
</dbReference>
<dbReference type="Gene3D" id="1.20.58.220">
    <property type="entry name" value="Phosphate transport system protein phou homolog 2, domain 2"/>
    <property type="match status" value="1"/>
</dbReference>
<dbReference type="InterPro" id="IPR028366">
    <property type="entry name" value="PhoU"/>
</dbReference>
<dbReference type="EMBL" id="JBHSDS010000003">
    <property type="protein sequence ID" value="MFC4357330.1"/>
    <property type="molecule type" value="Genomic_DNA"/>
</dbReference>
<dbReference type="AlphaFoldDB" id="A0ABD5P8Y4"/>
<comment type="subcellular location">
    <subcellularLocation>
        <location evidence="1">Cytoplasm</location>
    </subcellularLocation>
</comment>
<dbReference type="SUPFAM" id="SSF109755">
    <property type="entry name" value="PhoU-like"/>
    <property type="match status" value="1"/>
</dbReference>
<comment type="caution">
    <text evidence="3">The sequence shown here is derived from an EMBL/GenBank/DDBJ whole genome shotgun (WGS) entry which is preliminary data.</text>
</comment>
<reference evidence="3 4" key="1">
    <citation type="journal article" date="2019" name="Int. J. Syst. Evol. Microbiol.">
        <title>The Global Catalogue of Microorganisms (GCM) 10K type strain sequencing project: providing services to taxonomists for standard genome sequencing and annotation.</title>
        <authorList>
            <consortium name="The Broad Institute Genomics Platform"/>
            <consortium name="The Broad Institute Genome Sequencing Center for Infectious Disease"/>
            <person name="Wu L."/>
            <person name="Ma J."/>
        </authorList>
    </citation>
    <scope>NUCLEOTIDE SEQUENCE [LARGE SCALE GENOMIC DNA]</scope>
    <source>
        <strain evidence="3 4">CGMCC 1.12553</strain>
    </source>
</reference>
<evidence type="ECO:0000313" key="4">
    <source>
        <dbReference type="Proteomes" id="UP001595921"/>
    </source>
</evidence>
<comment type="function">
    <text evidence="1">Plays a role in the regulation of phosphate uptake.</text>
</comment>
<sequence length="220" mass="24209">MPRRDYQDQLDALRQDICDLGDDVADRLAVTLACYEREDTTAASAVRDGDGEINQRYLDLESDCIDLVALQQPVAGDLRLVTASFKILTDIERVGDIATNLAAYAEDAPFGYAELNLVDLGLVAHEMFERAVTAYANGDVEACREIAARDEELDAMCTEVTDRVIRGLATASGRADIERAAEDVESVLMTVRDVERVGDHAVNVAARTLYMVENDDELLF</sequence>
<comment type="subunit">
    <text evidence="1">Homodimer.</text>
</comment>
<dbReference type="PANTHER" id="PTHR42930">
    <property type="entry name" value="PHOSPHATE-SPECIFIC TRANSPORT SYSTEM ACCESSORY PROTEIN PHOU"/>
    <property type="match status" value="1"/>
</dbReference>
<feature type="domain" description="PhoU" evidence="2">
    <location>
        <begin position="119"/>
        <end position="207"/>
    </location>
</feature>
<protein>
    <recommendedName>
        <fullName evidence="1">Phosphate-specific transport system accessory protein PhoU</fullName>
    </recommendedName>
</protein>
<dbReference type="InterPro" id="IPR026022">
    <property type="entry name" value="PhoU_dom"/>
</dbReference>
<dbReference type="Pfam" id="PF01895">
    <property type="entry name" value="PhoU"/>
    <property type="match status" value="2"/>
</dbReference>
<organism evidence="3 4">
    <name type="scientific">Halobium salinum</name>
    <dbReference type="NCBI Taxonomy" id="1364940"/>
    <lineage>
        <taxon>Archaea</taxon>
        <taxon>Methanobacteriati</taxon>
        <taxon>Methanobacteriota</taxon>
        <taxon>Stenosarchaea group</taxon>
        <taxon>Halobacteria</taxon>
        <taxon>Halobacteriales</taxon>
        <taxon>Haloferacaceae</taxon>
        <taxon>Halobium</taxon>
    </lineage>
</organism>
<dbReference type="GO" id="GO:0005737">
    <property type="term" value="C:cytoplasm"/>
    <property type="evidence" value="ECO:0007669"/>
    <property type="project" value="UniProtKB-SubCell"/>
</dbReference>
<name>A0ABD5P8Y4_9EURY</name>
<feature type="domain" description="PhoU" evidence="2">
    <location>
        <begin position="18"/>
        <end position="104"/>
    </location>
</feature>
<keyword evidence="1" id="KW-0963">Cytoplasm</keyword>
<evidence type="ECO:0000313" key="3">
    <source>
        <dbReference type="EMBL" id="MFC4357330.1"/>
    </source>
</evidence>
<comment type="similarity">
    <text evidence="1">Belongs to the PhoU family.</text>
</comment>
<keyword evidence="4" id="KW-1185">Reference proteome</keyword>
<dbReference type="GO" id="GO:0006817">
    <property type="term" value="P:phosphate ion transport"/>
    <property type="evidence" value="ECO:0007669"/>
    <property type="project" value="UniProtKB-KW"/>
</dbReference>
<evidence type="ECO:0000256" key="1">
    <source>
        <dbReference type="PIRNR" id="PIRNR003107"/>
    </source>
</evidence>
<proteinExistence type="inferred from homology"/>